<accession>A0A2N5M5S4</accession>
<dbReference type="RefSeq" id="WP_101642310.1">
    <property type="nucleotide sequence ID" value="NZ_PGUY01000036.1"/>
</dbReference>
<dbReference type="PROSITE" id="PS50943">
    <property type="entry name" value="HTH_CROC1"/>
    <property type="match status" value="1"/>
</dbReference>
<dbReference type="SMART" id="SM00530">
    <property type="entry name" value="HTH_XRE"/>
    <property type="match status" value="1"/>
</dbReference>
<gene>
    <name evidence="4" type="ORF">CUU66_11690</name>
</gene>
<dbReference type="Pfam" id="PF08671">
    <property type="entry name" value="SinI"/>
    <property type="match status" value="1"/>
</dbReference>
<keyword evidence="5" id="KW-1185">Reference proteome</keyword>
<feature type="domain" description="HTH cro/C1-type" evidence="2">
    <location>
        <begin position="6"/>
        <end position="61"/>
    </location>
</feature>
<dbReference type="GO" id="GO:0003700">
    <property type="term" value="F:DNA-binding transcription factor activity"/>
    <property type="evidence" value="ECO:0007669"/>
    <property type="project" value="TreeGrafter"/>
</dbReference>
<dbReference type="InterPro" id="IPR001387">
    <property type="entry name" value="Cro/C1-type_HTH"/>
</dbReference>
<dbReference type="SUPFAM" id="SSF47413">
    <property type="entry name" value="lambda repressor-like DNA-binding domains"/>
    <property type="match status" value="1"/>
</dbReference>
<proteinExistence type="predicted"/>
<name>A0A2N5M5S4_9BACI</name>
<dbReference type="GO" id="GO:0003677">
    <property type="term" value="F:DNA binding"/>
    <property type="evidence" value="ECO:0007669"/>
    <property type="project" value="UniProtKB-KW"/>
</dbReference>
<feature type="domain" description="Sin" evidence="3">
    <location>
        <begin position="66"/>
        <end position="104"/>
    </location>
</feature>
<dbReference type="Pfam" id="PF01381">
    <property type="entry name" value="HTH_3"/>
    <property type="match status" value="1"/>
</dbReference>
<dbReference type="SUPFAM" id="SSF47406">
    <property type="entry name" value="SinR repressor dimerisation domain-like"/>
    <property type="match status" value="1"/>
</dbReference>
<dbReference type="CDD" id="cd00093">
    <property type="entry name" value="HTH_XRE"/>
    <property type="match status" value="1"/>
</dbReference>
<dbReference type="GO" id="GO:0005829">
    <property type="term" value="C:cytosol"/>
    <property type="evidence" value="ECO:0007669"/>
    <property type="project" value="TreeGrafter"/>
</dbReference>
<dbReference type="OrthoDB" id="1859224at2"/>
<dbReference type="PANTHER" id="PTHR46797:SF1">
    <property type="entry name" value="METHYLPHOSPHONATE SYNTHASE"/>
    <property type="match status" value="1"/>
</dbReference>
<dbReference type="InterPro" id="IPR050807">
    <property type="entry name" value="TransReg_Diox_bact_type"/>
</dbReference>
<dbReference type="AlphaFoldDB" id="A0A2N5M5S4"/>
<sequence length="114" mass="13305">MIGKEIKRIRQKKGYSISKLAKMADVSKSYLSQIERGLQTNPSLQFLMKISKPLDTNFENLFVENKHITGIGDDLDEEWKLLITQAINAGMSKDDFIKYLNFIEYQNWLDKDEE</sequence>
<protein>
    <submittedName>
        <fullName evidence="4">Transcriptional regulator</fullName>
    </submittedName>
</protein>
<reference evidence="4 5" key="1">
    <citation type="submission" date="2017-11" db="EMBL/GenBank/DDBJ databases">
        <title>Comparitive Functional Genomics of Dry Heat Resistant strains isolated from the Viking Spacecraft.</title>
        <authorList>
            <person name="Seuylemezian A."/>
            <person name="Cooper K."/>
            <person name="Vaishampayan P."/>
        </authorList>
    </citation>
    <scope>NUCLEOTIDE SEQUENCE [LARGE SCALE GENOMIC DNA]</scope>
    <source>
        <strain evidence="4 5">V1-29</strain>
    </source>
</reference>
<evidence type="ECO:0000259" key="3">
    <source>
        <dbReference type="PROSITE" id="PS51500"/>
    </source>
</evidence>
<dbReference type="EMBL" id="PGUY01000036">
    <property type="protein sequence ID" value="PLT29695.1"/>
    <property type="molecule type" value="Genomic_DNA"/>
</dbReference>
<dbReference type="Gene3D" id="1.10.260.40">
    <property type="entry name" value="lambda repressor-like DNA-binding domains"/>
    <property type="match status" value="1"/>
</dbReference>
<dbReference type="InterPro" id="IPR036281">
    <property type="entry name" value="SinR/SinI_dimer_dom_sf"/>
</dbReference>
<evidence type="ECO:0000313" key="5">
    <source>
        <dbReference type="Proteomes" id="UP000234748"/>
    </source>
</evidence>
<dbReference type="GO" id="GO:0046983">
    <property type="term" value="F:protein dimerization activity"/>
    <property type="evidence" value="ECO:0007669"/>
    <property type="project" value="InterPro"/>
</dbReference>
<organism evidence="4 5">
    <name type="scientific">Peribacillus deserti</name>
    <dbReference type="NCBI Taxonomy" id="673318"/>
    <lineage>
        <taxon>Bacteria</taxon>
        <taxon>Bacillati</taxon>
        <taxon>Bacillota</taxon>
        <taxon>Bacilli</taxon>
        <taxon>Bacillales</taxon>
        <taxon>Bacillaceae</taxon>
        <taxon>Peribacillus</taxon>
    </lineage>
</organism>
<keyword evidence="1" id="KW-0238">DNA-binding</keyword>
<evidence type="ECO:0000259" key="2">
    <source>
        <dbReference type="PROSITE" id="PS50943"/>
    </source>
</evidence>
<evidence type="ECO:0000313" key="4">
    <source>
        <dbReference type="EMBL" id="PLT29695.1"/>
    </source>
</evidence>
<dbReference type="PROSITE" id="PS51500">
    <property type="entry name" value="SIN"/>
    <property type="match status" value="1"/>
</dbReference>
<dbReference type="Proteomes" id="UP000234748">
    <property type="component" value="Unassembled WGS sequence"/>
</dbReference>
<dbReference type="PANTHER" id="PTHR46797">
    <property type="entry name" value="HTH-TYPE TRANSCRIPTIONAL REGULATOR"/>
    <property type="match status" value="1"/>
</dbReference>
<comment type="caution">
    <text evidence="4">The sequence shown here is derived from an EMBL/GenBank/DDBJ whole genome shotgun (WGS) entry which is preliminary data.</text>
</comment>
<dbReference type="InterPro" id="IPR010982">
    <property type="entry name" value="Lambda_DNA-bd_dom_sf"/>
</dbReference>
<evidence type="ECO:0000256" key="1">
    <source>
        <dbReference type="ARBA" id="ARBA00023125"/>
    </source>
</evidence>
<dbReference type="InterPro" id="IPR010981">
    <property type="entry name" value="SinR/SinI_dimer_dom"/>
</dbReference>